<protein>
    <submittedName>
        <fullName evidence="3">Uncharacterized protein</fullName>
    </submittedName>
</protein>
<feature type="region of interest" description="Disordered" evidence="1">
    <location>
        <begin position="30"/>
        <end position="169"/>
    </location>
</feature>
<dbReference type="AlphaFoldDB" id="A0AAV8S0I0"/>
<sequence>MAAMASTVNLLMAAVSVRFCCYSVRAGSSSSRNLRLRPPSLSHLRRPTPKPLSCCATQGPFSPEVPRAPPREWPPPPPDDMPGIDIPPEIVPSPQVDPPQPGTPVPRPGPDFPRPPIPSRPEPEIPVPPPDILPRQPPPEVLPPSPSEIELPLSPPEVETPGTVMASLF</sequence>
<feature type="chain" id="PRO_5043787588" evidence="2">
    <location>
        <begin position="27"/>
        <end position="169"/>
    </location>
</feature>
<evidence type="ECO:0000256" key="2">
    <source>
        <dbReference type="SAM" id="SignalP"/>
    </source>
</evidence>
<feature type="compositionally biased region" description="Low complexity" evidence="1">
    <location>
        <begin position="147"/>
        <end position="159"/>
    </location>
</feature>
<feature type="signal peptide" evidence="2">
    <location>
        <begin position="1"/>
        <end position="26"/>
    </location>
</feature>
<gene>
    <name evidence="3" type="ORF">OPV22_003342</name>
</gene>
<name>A0AAV8S0I0_ENSVE</name>
<evidence type="ECO:0000313" key="3">
    <source>
        <dbReference type="EMBL" id="KAJ8512908.1"/>
    </source>
</evidence>
<evidence type="ECO:0000313" key="4">
    <source>
        <dbReference type="Proteomes" id="UP001222027"/>
    </source>
</evidence>
<feature type="compositionally biased region" description="Pro residues" evidence="1">
    <location>
        <begin position="66"/>
        <end position="80"/>
    </location>
</feature>
<organism evidence="3 4">
    <name type="scientific">Ensete ventricosum</name>
    <name type="common">Abyssinian banana</name>
    <name type="synonym">Musa ensete</name>
    <dbReference type="NCBI Taxonomy" id="4639"/>
    <lineage>
        <taxon>Eukaryota</taxon>
        <taxon>Viridiplantae</taxon>
        <taxon>Streptophyta</taxon>
        <taxon>Embryophyta</taxon>
        <taxon>Tracheophyta</taxon>
        <taxon>Spermatophyta</taxon>
        <taxon>Magnoliopsida</taxon>
        <taxon>Liliopsida</taxon>
        <taxon>Zingiberales</taxon>
        <taxon>Musaceae</taxon>
        <taxon>Ensete</taxon>
    </lineage>
</organism>
<dbReference type="PRINTS" id="PR01217">
    <property type="entry name" value="PRICHEXTENSN"/>
</dbReference>
<feature type="compositionally biased region" description="Low complexity" evidence="1">
    <location>
        <begin position="30"/>
        <end position="42"/>
    </location>
</feature>
<evidence type="ECO:0000256" key="1">
    <source>
        <dbReference type="SAM" id="MobiDB-lite"/>
    </source>
</evidence>
<reference evidence="3 4" key="1">
    <citation type="submission" date="2022-12" db="EMBL/GenBank/DDBJ databases">
        <title>Chromosome-scale assembly of the Ensete ventricosum genome.</title>
        <authorList>
            <person name="Dussert Y."/>
            <person name="Stocks J."/>
            <person name="Wendawek A."/>
            <person name="Woldeyes F."/>
            <person name="Nichols R.A."/>
            <person name="Borrell J.S."/>
        </authorList>
    </citation>
    <scope>NUCLEOTIDE SEQUENCE [LARGE SCALE GENOMIC DNA]</scope>
    <source>
        <strain evidence="4">cv. Maze</strain>
        <tissue evidence="3">Seeds</tissue>
    </source>
</reference>
<keyword evidence="2" id="KW-0732">Signal</keyword>
<keyword evidence="4" id="KW-1185">Reference proteome</keyword>
<dbReference type="Proteomes" id="UP001222027">
    <property type="component" value="Unassembled WGS sequence"/>
</dbReference>
<feature type="compositionally biased region" description="Pro residues" evidence="1">
    <location>
        <begin position="89"/>
        <end position="146"/>
    </location>
</feature>
<comment type="caution">
    <text evidence="3">The sequence shown here is derived from an EMBL/GenBank/DDBJ whole genome shotgun (WGS) entry which is preliminary data.</text>
</comment>
<proteinExistence type="predicted"/>
<accession>A0AAV8S0I0</accession>
<dbReference type="EMBL" id="JAQQAF010000001">
    <property type="protein sequence ID" value="KAJ8512908.1"/>
    <property type="molecule type" value="Genomic_DNA"/>
</dbReference>